<dbReference type="GO" id="GO:0160147">
    <property type="term" value="F:tRNA pseudouridine(38-40) synthase activity"/>
    <property type="evidence" value="ECO:0007669"/>
    <property type="project" value="UniProtKB-EC"/>
</dbReference>
<dbReference type="EMBL" id="CP038141">
    <property type="protein sequence ID" value="QDH17539.1"/>
    <property type="molecule type" value="Genomic_DNA"/>
</dbReference>
<evidence type="ECO:0000313" key="9">
    <source>
        <dbReference type="EMBL" id="QDH17539.1"/>
    </source>
</evidence>
<dbReference type="PIRSF" id="PIRSF001430">
    <property type="entry name" value="tRNA_psdUrid_synth"/>
    <property type="match status" value="1"/>
</dbReference>
<dbReference type="GO" id="GO:0031119">
    <property type="term" value="P:tRNA pseudouridine synthesis"/>
    <property type="evidence" value="ECO:0007669"/>
    <property type="project" value="UniProtKB-UniRule"/>
</dbReference>
<dbReference type="Proteomes" id="UP000316313">
    <property type="component" value="Chromosome"/>
</dbReference>
<dbReference type="SUPFAM" id="SSF55120">
    <property type="entry name" value="Pseudouridine synthase"/>
    <property type="match status" value="1"/>
</dbReference>
<protein>
    <recommendedName>
        <fullName evidence="4">tRNA pseudouridine synthase A</fullName>
        <ecNumber evidence="4">5.4.99.12</ecNumber>
    </recommendedName>
    <alternativeName>
        <fullName evidence="4">tRNA pseudouridine(38-40) synthase</fullName>
    </alternativeName>
    <alternativeName>
        <fullName evidence="4">tRNA pseudouridylate synthase I</fullName>
    </alternativeName>
    <alternativeName>
        <fullName evidence="4">tRNA-uridine isomerase I</fullName>
    </alternativeName>
</protein>
<evidence type="ECO:0000256" key="2">
    <source>
        <dbReference type="ARBA" id="ARBA00022694"/>
    </source>
</evidence>
<keyword evidence="10" id="KW-1185">Reference proteome</keyword>
<evidence type="ECO:0000256" key="5">
    <source>
        <dbReference type="PIRSR" id="PIRSR001430-1"/>
    </source>
</evidence>
<comment type="caution">
    <text evidence="4">Lacks conserved residue(s) required for the propagation of feature annotation.</text>
</comment>
<comment type="subunit">
    <text evidence="4">Homodimer.</text>
</comment>
<evidence type="ECO:0000256" key="7">
    <source>
        <dbReference type="RuleBase" id="RU003792"/>
    </source>
</evidence>
<dbReference type="InterPro" id="IPR001406">
    <property type="entry name" value="PsdUridine_synth_TruA"/>
</dbReference>
<reference evidence="9 10" key="1">
    <citation type="submission" date="2019-03" db="EMBL/GenBank/DDBJ databases">
        <title>The complete genome sequence of Swingsia samuiensis NBRC107927(T).</title>
        <authorList>
            <person name="Chua K.-O."/>
            <person name="Chan K.-G."/>
            <person name="See-Too W.-S."/>
        </authorList>
    </citation>
    <scope>NUCLEOTIDE SEQUENCE [LARGE SCALE GENOMIC DNA]</scope>
    <source>
        <strain evidence="9 10">AH83</strain>
    </source>
</reference>
<dbReference type="NCBIfam" id="TIGR00071">
    <property type="entry name" value="hisT_truA"/>
    <property type="match status" value="1"/>
</dbReference>
<dbReference type="InterPro" id="IPR020094">
    <property type="entry name" value="TruA/RsuA/RluB/E/F_N"/>
</dbReference>
<comment type="similarity">
    <text evidence="1 4 7">Belongs to the tRNA pseudouridine synthase TruA family.</text>
</comment>
<dbReference type="AlphaFoldDB" id="A0A4Y6UIT8"/>
<dbReference type="EC" id="5.4.99.12" evidence="4"/>
<dbReference type="Pfam" id="PF01416">
    <property type="entry name" value="PseudoU_synth_1"/>
    <property type="match status" value="1"/>
</dbReference>
<name>A0A4Y6UIT8_9PROT</name>
<comment type="function">
    <text evidence="4">Formation of pseudouridine at positions 38, 39 and 40 in the anticodon stem and loop of transfer RNAs.</text>
</comment>
<evidence type="ECO:0000313" key="10">
    <source>
        <dbReference type="Proteomes" id="UP000316313"/>
    </source>
</evidence>
<dbReference type="GO" id="GO:0003723">
    <property type="term" value="F:RNA binding"/>
    <property type="evidence" value="ECO:0007669"/>
    <property type="project" value="InterPro"/>
</dbReference>
<accession>A0A4Y6UIT8</accession>
<sequence>MTDDNIIRWAIRIEFDGTEYVGWQRQNNGISVQELIEKAASQLIGGRPVSSITAGRTDAGVHAAGLVVHLDFPADVVLNKRQIRDGMGFYLKPHPVVILDAAPVSLDWSARFSAIWRSYRFTILNRPSRPALHTNRVWHVKRPLNAAAMHEGAQYLLGCHDFSSFRAAACQANSPLRTLDVLNVHRENEFIFIETKARSFLHHQVRNMVGSLALVGTGKWEPRKMKCVLNAKNRAAAGPTSPPEGLCFMDVGYLDDPFLAN</sequence>
<evidence type="ECO:0000259" key="8">
    <source>
        <dbReference type="Pfam" id="PF01416"/>
    </source>
</evidence>
<dbReference type="Gene3D" id="3.30.70.660">
    <property type="entry name" value="Pseudouridine synthase I, catalytic domain, C-terminal subdomain"/>
    <property type="match status" value="1"/>
</dbReference>
<dbReference type="PANTHER" id="PTHR11142">
    <property type="entry name" value="PSEUDOURIDYLATE SYNTHASE"/>
    <property type="match status" value="1"/>
</dbReference>
<evidence type="ECO:0000256" key="6">
    <source>
        <dbReference type="PIRSR" id="PIRSR001430-2"/>
    </source>
</evidence>
<dbReference type="InterPro" id="IPR020097">
    <property type="entry name" value="PsdUridine_synth_TruA_a/b_dom"/>
</dbReference>
<dbReference type="InterPro" id="IPR020103">
    <property type="entry name" value="PsdUridine_synth_cat_dom_sf"/>
</dbReference>
<dbReference type="OrthoDB" id="9811823at2"/>
<evidence type="ECO:0000256" key="1">
    <source>
        <dbReference type="ARBA" id="ARBA00009375"/>
    </source>
</evidence>
<evidence type="ECO:0000256" key="3">
    <source>
        <dbReference type="ARBA" id="ARBA00023235"/>
    </source>
</evidence>
<dbReference type="Gene3D" id="3.30.70.580">
    <property type="entry name" value="Pseudouridine synthase I, catalytic domain, N-terminal subdomain"/>
    <property type="match status" value="1"/>
</dbReference>
<gene>
    <name evidence="4 9" type="primary">truA</name>
    <name evidence="9" type="ORF">E3D00_08175</name>
</gene>
<dbReference type="InterPro" id="IPR020095">
    <property type="entry name" value="PsdUridine_synth_TruA_C"/>
</dbReference>
<evidence type="ECO:0000256" key="4">
    <source>
        <dbReference type="HAMAP-Rule" id="MF_00171"/>
    </source>
</evidence>
<feature type="binding site" evidence="4 6">
    <location>
        <position position="119"/>
    </location>
    <ligand>
        <name>substrate</name>
    </ligand>
</feature>
<feature type="domain" description="Pseudouridine synthase I TruA alpha/beta" evidence="8">
    <location>
        <begin position="153"/>
        <end position="253"/>
    </location>
</feature>
<dbReference type="CDD" id="cd02570">
    <property type="entry name" value="PseudoU_synth_EcTruA"/>
    <property type="match status" value="1"/>
</dbReference>
<organism evidence="9 10">
    <name type="scientific">Swingsia samuiensis</name>
    <dbReference type="NCBI Taxonomy" id="1293412"/>
    <lineage>
        <taxon>Bacteria</taxon>
        <taxon>Pseudomonadati</taxon>
        <taxon>Pseudomonadota</taxon>
        <taxon>Alphaproteobacteria</taxon>
        <taxon>Acetobacterales</taxon>
        <taxon>Acetobacteraceae</taxon>
        <taxon>Swingsia</taxon>
    </lineage>
</organism>
<dbReference type="HAMAP" id="MF_00171">
    <property type="entry name" value="TruA"/>
    <property type="match status" value="1"/>
</dbReference>
<keyword evidence="3 4" id="KW-0413">Isomerase</keyword>
<dbReference type="PANTHER" id="PTHR11142:SF0">
    <property type="entry name" value="TRNA PSEUDOURIDINE SYNTHASE-LIKE 1"/>
    <property type="match status" value="1"/>
</dbReference>
<dbReference type="RefSeq" id="WP_141461582.1">
    <property type="nucleotide sequence ID" value="NZ_CP038141.1"/>
</dbReference>
<feature type="active site" description="Nucleophile" evidence="4 5">
    <location>
        <position position="58"/>
    </location>
</feature>
<comment type="catalytic activity">
    <reaction evidence="4 7">
        <text>uridine(38/39/40) in tRNA = pseudouridine(38/39/40) in tRNA</text>
        <dbReference type="Rhea" id="RHEA:22376"/>
        <dbReference type="Rhea" id="RHEA-COMP:10085"/>
        <dbReference type="Rhea" id="RHEA-COMP:10087"/>
        <dbReference type="ChEBI" id="CHEBI:65314"/>
        <dbReference type="ChEBI" id="CHEBI:65315"/>
        <dbReference type="EC" id="5.4.99.12"/>
    </reaction>
</comment>
<proteinExistence type="inferred from homology"/>
<keyword evidence="2 4" id="KW-0819">tRNA processing</keyword>
<dbReference type="KEGG" id="ssam:E3D00_08175"/>